<dbReference type="PANTHER" id="PTHR46227">
    <property type="entry name" value="GLUTAMATE RECEPTOR-INTERACTING PROTEIN GRIP"/>
    <property type="match status" value="1"/>
</dbReference>
<dbReference type="EMBL" id="UYWX01020412">
    <property type="protein sequence ID" value="VDM32318.1"/>
    <property type="molecule type" value="Genomic_DNA"/>
</dbReference>
<dbReference type="PROSITE" id="PS50106">
    <property type="entry name" value="PDZ"/>
    <property type="match status" value="3"/>
</dbReference>
<sequence>MDDYTGELSGVIQAGDSLLAIQGDSPLGKTIDKLTARYLSPPTDAISRRLALVTQYTVAENVIPTSGVFDVRIIKRSASLGINLQASRKSRPGEPLLISKVIPGSVASRCGSIGPGDILLAVNGVSLEACSITDAARLLQTSEDIVTLRIQKPDEEAATPLSDEDILSCCQSDLEIVRDDDNGFGSGCGGGVDVINEIQDDEFLSQSADESITHLLPPPRMSRRYRSQKPKRTQHRRVGAVPTTLRMQQQFQQFENEIASDRRGNPSDSLSSDRFSENMCSDTLFEVHKVRLIRSHPSCPWGVVISGTDDVIDAPVYIDSLTPGKPAAISGLLRAGDRILAVNGLDGAAPKQAGGSGLTLSLVTSRLQQPSEQVTLYIAREKSRSDFTVLGQGSSDATMKQYSWGTLCSPVTEINQSFDDERVRPSSRAQMPSSTPVAVPSTTRLKKQNSASKTPYPRHFTAPLGFGTIFSRDSGSGYFNDYGANFQPPTYRKAQGVGRSTGDLLDVPRQTVDAYLSKDEVTPHHQHHRHHKGHQQHSRRRRTGMFRHQRRYKQEAGVEDSEQKTVEEDRIPRASSTLNLEDIACPGCREAVVNEVLNQRRLLTEQRCDDTHMTRRRGHLRLRGRSLEVVDSQTAEGVNADIGFTSHRIHRHHHHHQILEGGEGAIGGSYHTLSRSDSRLNRERLDPGDEVIKDEDVGSVSSSTAAVAAGAEILASTCTSSSTPSRSIAFSASRSSWSSSVSSGDLLETPKPTGGSHHALAVPSIPSNGKQRSHRSTETLPRGNPNPTESRNTTPIAFGRRLHRSASRENRLPSWRGWIRLVKPNPTDSFGIGLSKGLSSTGIYVSAIRPGSIADSSGLLQIYDRILKVTEEEMIAAGLTSKERDYCAPMLMAWRKCKAERGVLFPLFCGHFRHGYLECQTKDQILRMKEYEREYRLMKKDQAASSIK</sequence>
<feature type="region of interest" description="Disordered" evidence="4">
    <location>
        <begin position="423"/>
        <end position="457"/>
    </location>
</feature>
<protein>
    <submittedName>
        <fullName evidence="8">NADH dehydrogenase [ubiquinone] 1 beta subcomplex subunit 7</fullName>
    </submittedName>
</protein>
<reference evidence="6 7" key="2">
    <citation type="submission" date="2018-11" db="EMBL/GenBank/DDBJ databases">
        <authorList>
            <consortium name="Pathogen Informatics"/>
        </authorList>
    </citation>
    <scope>NUCLEOTIDE SEQUENCE [LARGE SCALE GENOMIC DNA]</scope>
</reference>
<evidence type="ECO:0000313" key="8">
    <source>
        <dbReference type="WBParaSite" id="TTAC_0000786501-mRNA-1"/>
    </source>
</evidence>
<feature type="compositionally biased region" description="Polar residues" evidence="4">
    <location>
        <begin position="427"/>
        <end position="453"/>
    </location>
</feature>
<dbReference type="InterPro" id="IPR001478">
    <property type="entry name" value="PDZ"/>
</dbReference>
<dbReference type="Gene3D" id="2.30.42.10">
    <property type="match status" value="3"/>
</dbReference>
<evidence type="ECO:0000259" key="5">
    <source>
        <dbReference type="PROSITE" id="PS50106"/>
    </source>
</evidence>
<dbReference type="GO" id="GO:0005739">
    <property type="term" value="C:mitochondrion"/>
    <property type="evidence" value="ECO:0007669"/>
    <property type="project" value="InterPro"/>
</dbReference>
<dbReference type="OrthoDB" id="66881at2759"/>
<feature type="region of interest" description="Disordered" evidence="4">
    <location>
        <begin position="216"/>
        <end position="239"/>
    </location>
</feature>
<keyword evidence="3" id="KW-0677">Repeat</keyword>
<feature type="domain" description="PDZ" evidence="5">
    <location>
        <begin position="70"/>
        <end position="154"/>
    </location>
</feature>
<proteinExistence type="predicted"/>
<feature type="compositionally biased region" description="Basic residues" evidence="4">
    <location>
        <begin position="221"/>
        <end position="238"/>
    </location>
</feature>
<dbReference type="SMART" id="SM00228">
    <property type="entry name" value="PDZ"/>
    <property type="match status" value="3"/>
</dbReference>
<dbReference type="PANTHER" id="PTHR46227:SF2">
    <property type="entry name" value="FI03335P"/>
    <property type="match status" value="1"/>
</dbReference>
<evidence type="ECO:0000313" key="6">
    <source>
        <dbReference type="EMBL" id="VDM32318.1"/>
    </source>
</evidence>
<gene>
    <name evidence="6" type="ORF">TTAC_LOCUS7850</name>
</gene>
<dbReference type="InterPro" id="IPR008698">
    <property type="entry name" value="NDUB7"/>
</dbReference>
<keyword evidence="7" id="KW-1185">Reference proteome</keyword>
<dbReference type="CDD" id="cd00136">
    <property type="entry name" value="PDZ_canonical"/>
    <property type="match status" value="1"/>
</dbReference>
<dbReference type="Pfam" id="PF00595">
    <property type="entry name" value="PDZ"/>
    <property type="match status" value="2"/>
</dbReference>
<name>A0A158RER2_HYDTA</name>
<dbReference type="GO" id="GO:0098887">
    <property type="term" value="P:neurotransmitter receptor transport, endosome to postsynaptic membrane"/>
    <property type="evidence" value="ECO:0007669"/>
    <property type="project" value="TreeGrafter"/>
</dbReference>
<organism evidence="8">
    <name type="scientific">Hydatigena taeniaeformis</name>
    <name type="common">Feline tapeworm</name>
    <name type="synonym">Taenia taeniaeformis</name>
    <dbReference type="NCBI Taxonomy" id="6205"/>
    <lineage>
        <taxon>Eukaryota</taxon>
        <taxon>Metazoa</taxon>
        <taxon>Spiralia</taxon>
        <taxon>Lophotrochozoa</taxon>
        <taxon>Platyhelminthes</taxon>
        <taxon>Cestoda</taxon>
        <taxon>Eucestoda</taxon>
        <taxon>Cyclophyllidea</taxon>
        <taxon>Taeniidae</taxon>
        <taxon>Hydatigera</taxon>
    </lineage>
</organism>
<dbReference type="Pfam" id="PF05676">
    <property type="entry name" value="NDUF_B7"/>
    <property type="match status" value="1"/>
</dbReference>
<dbReference type="WBParaSite" id="TTAC_0000786501-mRNA-1">
    <property type="protein sequence ID" value="TTAC_0000786501-mRNA-1"/>
    <property type="gene ID" value="TTAC_0000786501"/>
</dbReference>
<dbReference type="InterPro" id="IPR043545">
    <property type="entry name" value="GRIP1/2"/>
</dbReference>
<feature type="compositionally biased region" description="Basic and acidic residues" evidence="4">
    <location>
        <begin position="674"/>
        <end position="684"/>
    </location>
</feature>
<feature type="region of interest" description="Disordered" evidence="4">
    <location>
        <begin position="732"/>
        <end position="799"/>
    </location>
</feature>
<feature type="region of interest" description="Disordered" evidence="4">
    <location>
        <begin position="520"/>
        <end position="542"/>
    </location>
</feature>
<evidence type="ECO:0000256" key="1">
    <source>
        <dbReference type="ARBA" id="ARBA00004496"/>
    </source>
</evidence>
<evidence type="ECO:0000256" key="2">
    <source>
        <dbReference type="ARBA" id="ARBA00022490"/>
    </source>
</evidence>
<comment type="subcellular location">
    <subcellularLocation>
        <location evidence="1">Cytoplasm</location>
    </subcellularLocation>
</comment>
<feature type="domain" description="PDZ" evidence="5">
    <location>
        <begin position="289"/>
        <end position="382"/>
    </location>
</feature>
<feature type="region of interest" description="Disordered" evidence="4">
    <location>
        <begin position="661"/>
        <end position="684"/>
    </location>
</feature>
<feature type="compositionally biased region" description="Basic residues" evidence="4">
    <location>
        <begin position="524"/>
        <end position="542"/>
    </location>
</feature>
<dbReference type="Proteomes" id="UP000274429">
    <property type="component" value="Unassembled WGS sequence"/>
</dbReference>
<dbReference type="AlphaFoldDB" id="A0A158RER2"/>
<dbReference type="SUPFAM" id="SSF50156">
    <property type="entry name" value="PDZ domain-like"/>
    <property type="match status" value="3"/>
</dbReference>
<keyword evidence="2" id="KW-0963">Cytoplasm</keyword>
<feature type="compositionally biased region" description="Polar residues" evidence="4">
    <location>
        <begin position="785"/>
        <end position="795"/>
    </location>
</feature>
<feature type="domain" description="PDZ" evidence="5">
    <location>
        <begin position="818"/>
        <end position="883"/>
    </location>
</feature>
<evidence type="ECO:0000313" key="7">
    <source>
        <dbReference type="Proteomes" id="UP000274429"/>
    </source>
</evidence>
<evidence type="ECO:0000256" key="3">
    <source>
        <dbReference type="ARBA" id="ARBA00022737"/>
    </source>
</evidence>
<reference evidence="8" key="1">
    <citation type="submission" date="2016-04" db="UniProtKB">
        <authorList>
            <consortium name="WormBaseParasite"/>
        </authorList>
    </citation>
    <scope>IDENTIFICATION</scope>
</reference>
<evidence type="ECO:0000256" key="4">
    <source>
        <dbReference type="SAM" id="MobiDB-lite"/>
    </source>
</evidence>
<accession>A0A158RER2</accession>
<dbReference type="InterPro" id="IPR036034">
    <property type="entry name" value="PDZ_sf"/>
</dbReference>
<dbReference type="STRING" id="6205.A0A158RER2"/>
<feature type="compositionally biased region" description="Low complexity" evidence="4">
    <location>
        <begin position="732"/>
        <end position="743"/>
    </location>
</feature>